<protein>
    <submittedName>
        <fullName evidence="1">(African queen) hypothetical protein</fullName>
    </submittedName>
</protein>
<dbReference type="AlphaFoldDB" id="A0A8J2QGP0"/>
<evidence type="ECO:0000313" key="2">
    <source>
        <dbReference type="Proteomes" id="UP000789524"/>
    </source>
</evidence>
<dbReference type="Proteomes" id="UP000789524">
    <property type="component" value="Unassembled WGS sequence"/>
</dbReference>
<organism evidence="1 2">
    <name type="scientific">Danaus chrysippus</name>
    <name type="common">African queen</name>
    <dbReference type="NCBI Taxonomy" id="151541"/>
    <lineage>
        <taxon>Eukaryota</taxon>
        <taxon>Metazoa</taxon>
        <taxon>Ecdysozoa</taxon>
        <taxon>Arthropoda</taxon>
        <taxon>Hexapoda</taxon>
        <taxon>Insecta</taxon>
        <taxon>Pterygota</taxon>
        <taxon>Neoptera</taxon>
        <taxon>Endopterygota</taxon>
        <taxon>Lepidoptera</taxon>
        <taxon>Glossata</taxon>
        <taxon>Ditrysia</taxon>
        <taxon>Papilionoidea</taxon>
        <taxon>Nymphalidae</taxon>
        <taxon>Danainae</taxon>
        <taxon>Danaini</taxon>
        <taxon>Danaina</taxon>
        <taxon>Danaus</taxon>
        <taxon>Anosia</taxon>
    </lineage>
</organism>
<accession>A0A8J2QGP0</accession>
<reference evidence="1" key="1">
    <citation type="submission" date="2021-09" db="EMBL/GenBank/DDBJ databases">
        <authorList>
            <person name="Martin H S."/>
        </authorList>
    </citation>
    <scope>NUCLEOTIDE SEQUENCE</scope>
</reference>
<evidence type="ECO:0000313" key="1">
    <source>
        <dbReference type="EMBL" id="CAG9562527.1"/>
    </source>
</evidence>
<keyword evidence="2" id="KW-1185">Reference proteome</keyword>
<comment type="caution">
    <text evidence="1">The sequence shown here is derived from an EMBL/GenBank/DDBJ whole genome shotgun (WGS) entry which is preliminary data.</text>
</comment>
<dbReference type="OrthoDB" id="7479885at2759"/>
<proteinExistence type="predicted"/>
<name>A0A8J2QGP0_9NEOP</name>
<sequence length="75" mass="8544">MNTDFERDVCRRACRATSSTERRPRRPAECSRPRARNAVLFLWTERPINGRQPPGRGRRSFTTTALMALEPGALA</sequence>
<dbReference type="EMBL" id="CAKASE010000048">
    <property type="protein sequence ID" value="CAG9562527.1"/>
    <property type="molecule type" value="Genomic_DNA"/>
</dbReference>
<gene>
    <name evidence="1" type="ORF">DCHRY22_LOCUS3847</name>
</gene>